<keyword evidence="3" id="KW-1185">Reference proteome</keyword>
<dbReference type="RefSeq" id="WP_109296470.1">
    <property type="nucleotide sequence ID" value="NZ_CP029254.1"/>
</dbReference>
<proteinExistence type="predicted"/>
<sequence>MHDLIRRAAAWLLGLWFGPGAGRHRTPARPAPPAPAPRTEAIRPGPPADRLPTARSPYGLGVPLDGGASALVRPYLLACDRERTLRRRRRVTLVLAADLGIELDRHVIGAEGVTA</sequence>
<evidence type="ECO:0000256" key="1">
    <source>
        <dbReference type="SAM" id="MobiDB-lite"/>
    </source>
</evidence>
<accession>A0ABM6VC88</accession>
<evidence type="ECO:0000313" key="2">
    <source>
        <dbReference type="EMBL" id="AWK11609.1"/>
    </source>
</evidence>
<reference evidence="2 3" key="1">
    <citation type="submission" date="2018-05" db="EMBL/GenBank/DDBJ databases">
        <title>Complete genome sequence of the Type Strain of Streptomyces spongiicola HNM0071, the producer of staurosporine.</title>
        <authorList>
            <person name="Zhou S."/>
            <person name="Huang X."/>
        </authorList>
    </citation>
    <scope>NUCLEOTIDE SEQUENCE [LARGE SCALE GENOMIC DNA]</scope>
    <source>
        <strain evidence="2 3">HNM0071</strain>
    </source>
</reference>
<dbReference type="Proteomes" id="UP000245051">
    <property type="component" value="Chromosome"/>
</dbReference>
<protein>
    <submittedName>
        <fullName evidence="2">Uncharacterized protein</fullName>
    </submittedName>
</protein>
<dbReference type="EMBL" id="CP029254">
    <property type="protein sequence ID" value="AWK11609.1"/>
    <property type="molecule type" value="Genomic_DNA"/>
</dbReference>
<feature type="region of interest" description="Disordered" evidence="1">
    <location>
        <begin position="23"/>
        <end position="57"/>
    </location>
</feature>
<name>A0ABM6VC88_9ACTN</name>
<evidence type="ECO:0000313" key="3">
    <source>
        <dbReference type="Proteomes" id="UP000245051"/>
    </source>
</evidence>
<organism evidence="2 3">
    <name type="scientific">Streptomyces spongiicola</name>
    <dbReference type="NCBI Taxonomy" id="1690221"/>
    <lineage>
        <taxon>Bacteria</taxon>
        <taxon>Bacillati</taxon>
        <taxon>Actinomycetota</taxon>
        <taxon>Actinomycetes</taxon>
        <taxon>Kitasatosporales</taxon>
        <taxon>Streptomycetaceae</taxon>
        <taxon>Streptomyces</taxon>
    </lineage>
</organism>
<gene>
    <name evidence="2" type="ORF">DDQ41_24835</name>
</gene>